<organism evidence="3 4">
    <name type="scientific">Cyclostephanos tholiformis</name>
    <dbReference type="NCBI Taxonomy" id="382380"/>
    <lineage>
        <taxon>Eukaryota</taxon>
        <taxon>Sar</taxon>
        <taxon>Stramenopiles</taxon>
        <taxon>Ochrophyta</taxon>
        <taxon>Bacillariophyta</taxon>
        <taxon>Coscinodiscophyceae</taxon>
        <taxon>Thalassiosirophycidae</taxon>
        <taxon>Stephanodiscales</taxon>
        <taxon>Stephanodiscaceae</taxon>
        <taxon>Cyclostephanos</taxon>
    </lineage>
</organism>
<evidence type="ECO:0000256" key="1">
    <source>
        <dbReference type="SAM" id="MobiDB-lite"/>
    </source>
</evidence>
<feature type="compositionally biased region" description="Basic and acidic residues" evidence="1">
    <location>
        <begin position="454"/>
        <end position="464"/>
    </location>
</feature>
<dbReference type="Pfam" id="PF20710">
    <property type="entry name" value="DUF6824"/>
    <property type="match status" value="1"/>
</dbReference>
<proteinExistence type="predicted"/>
<dbReference type="EMBL" id="JALLPB020000180">
    <property type="protein sequence ID" value="KAL3815826.1"/>
    <property type="molecule type" value="Genomic_DNA"/>
</dbReference>
<feature type="region of interest" description="Disordered" evidence="1">
    <location>
        <begin position="354"/>
        <end position="383"/>
    </location>
</feature>
<evidence type="ECO:0000259" key="2">
    <source>
        <dbReference type="Pfam" id="PF20710"/>
    </source>
</evidence>
<keyword evidence="4" id="KW-1185">Reference proteome</keyword>
<evidence type="ECO:0000313" key="4">
    <source>
        <dbReference type="Proteomes" id="UP001530377"/>
    </source>
</evidence>
<feature type="domain" description="DUF6824" evidence="2">
    <location>
        <begin position="145"/>
        <end position="244"/>
    </location>
</feature>
<dbReference type="InterPro" id="IPR049227">
    <property type="entry name" value="DUF6824"/>
</dbReference>
<reference evidence="3 4" key="1">
    <citation type="submission" date="2024-10" db="EMBL/GenBank/DDBJ databases">
        <title>Updated reference genomes for cyclostephanoid diatoms.</title>
        <authorList>
            <person name="Roberts W.R."/>
            <person name="Alverson A.J."/>
        </authorList>
    </citation>
    <scope>NUCLEOTIDE SEQUENCE [LARGE SCALE GENOMIC DNA]</scope>
    <source>
        <strain evidence="3 4">AJA228-03</strain>
    </source>
</reference>
<comment type="caution">
    <text evidence="3">The sequence shown here is derived from an EMBL/GenBank/DDBJ whole genome shotgun (WGS) entry which is preliminary data.</text>
</comment>
<evidence type="ECO:0000313" key="3">
    <source>
        <dbReference type="EMBL" id="KAL3815826.1"/>
    </source>
</evidence>
<sequence length="473" mass="51310">MRMELTNISADASNSAIGVDEPIGGSELERERALPETMIHRSMPNHASAAAPFHSAWQLSAPGATSSTSQAAAAIMVSPSVYYPYPNIGMGMGTADIGGDLLVNHHLLGMDPTSHSGPDPASSRIIHDLPTSPITPKGVNIHANDVLCGRGGHINSHPGNLVFRDWVAERKEAYVLATSKAEKSRITLEIFHRVLSQNPPGRFLRKIASRDGGKSTSLPYSLSGCWVEIDNTKALAKCSQALREGAPEYRAQRAEVPSLPSQKTNARQKQKQKEEEEEWLFPSHAKRKKPPPEPLGMERMQSSTAQEASSMSSRTTSPGGLRLFPQDYVGHYTAPVDQVAQGIASHQTTKILSPDLPGVEKTSGKWSSPKLLPSTNTGPFVSPGISPSADARLAMDAMTFLPDFVQTDANPTEMEARLYRGHSLSSNDEIYSVGSFNDPFANDSNGNNHKRERSRSSSKSDHKFKSNHSSTKR</sequence>
<feature type="region of interest" description="Disordered" evidence="1">
    <location>
        <begin position="249"/>
        <end position="322"/>
    </location>
</feature>
<feature type="region of interest" description="Disordered" evidence="1">
    <location>
        <begin position="432"/>
        <end position="473"/>
    </location>
</feature>
<dbReference type="Proteomes" id="UP001530377">
    <property type="component" value="Unassembled WGS sequence"/>
</dbReference>
<gene>
    <name evidence="3" type="ORF">ACHAXA_007468</name>
</gene>
<feature type="compositionally biased region" description="Low complexity" evidence="1">
    <location>
        <begin position="300"/>
        <end position="313"/>
    </location>
</feature>
<name>A0ABD3RTQ0_9STRA</name>
<accession>A0ABD3RTQ0</accession>
<dbReference type="AlphaFoldDB" id="A0ABD3RTQ0"/>
<protein>
    <recommendedName>
        <fullName evidence="2">DUF6824 domain-containing protein</fullName>
    </recommendedName>
</protein>